<protein>
    <submittedName>
        <fullName evidence="2">Uncharacterized protein</fullName>
    </submittedName>
</protein>
<sequence>MAGNLTKTLKRRVLTPHAGVLSSFVCVKVGPEKAVISYCVLDHPAITNWWYWWPHGVIPAHTEQASAPTPPSTLAATPAAPSAPLAATPAVPSVSVAATTPATTCSNAVVAEPMAGAPSAAANAAKVVQQIREDRAFALARATPLPPSPTKSEEAQNNALIAPSSLSAGLQA</sequence>
<dbReference type="Proteomes" id="UP001215598">
    <property type="component" value="Unassembled WGS sequence"/>
</dbReference>
<evidence type="ECO:0000313" key="3">
    <source>
        <dbReference type="Proteomes" id="UP001215598"/>
    </source>
</evidence>
<feature type="compositionally biased region" description="Polar residues" evidence="1">
    <location>
        <begin position="155"/>
        <end position="172"/>
    </location>
</feature>
<dbReference type="EMBL" id="JARKIB010000190">
    <property type="protein sequence ID" value="KAJ7725928.1"/>
    <property type="molecule type" value="Genomic_DNA"/>
</dbReference>
<dbReference type="AlphaFoldDB" id="A0AAD7HRR0"/>
<reference evidence="2" key="1">
    <citation type="submission" date="2023-03" db="EMBL/GenBank/DDBJ databases">
        <title>Massive genome expansion in bonnet fungi (Mycena s.s.) driven by repeated elements and novel gene families across ecological guilds.</title>
        <authorList>
            <consortium name="Lawrence Berkeley National Laboratory"/>
            <person name="Harder C.B."/>
            <person name="Miyauchi S."/>
            <person name="Viragh M."/>
            <person name="Kuo A."/>
            <person name="Thoen E."/>
            <person name="Andreopoulos B."/>
            <person name="Lu D."/>
            <person name="Skrede I."/>
            <person name="Drula E."/>
            <person name="Henrissat B."/>
            <person name="Morin E."/>
            <person name="Kohler A."/>
            <person name="Barry K."/>
            <person name="LaButti K."/>
            <person name="Morin E."/>
            <person name="Salamov A."/>
            <person name="Lipzen A."/>
            <person name="Mereny Z."/>
            <person name="Hegedus B."/>
            <person name="Baldrian P."/>
            <person name="Stursova M."/>
            <person name="Weitz H."/>
            <person name="Taylor A."/>
            <person name="Grigoriev I.V."/>
            <person name="Nagy L.G."/>
            <person name="Martin F."/>
            <person name="Kauserud H."/>
        </authorList>
    </citation>
    <scope>NUCLEOTIDE SEQUENCE</scope>
    <source>
        <strain evidence="2">CBHHK182m</strain>
    </source>
</reference>
<feature type="region of interest" description="Disordered" evidence="1">
    <location>
        <begin position="142"/>
        <end position="172"/>
    </location>
</feature>
<evidence type="ECO:0000256" key="1">
    <source>
        <dbReference type="SAM" id="MobiDB-lite"/>
    </source>
</evidence>
<gene>
    <name evidence="2" type="ORF">B0H16DRAFT_1894925</name>
</gene>
<accession>A0AAD7HRR0</accession>
<keyword evidence="3" id="KW-1185">Reference proteome</keyword>
<evidence type="ECO:0000313" key="2">
    <source>
        <dbReference type="EMBL" id="KAJ7725928.1"/>
    </source>
</evidence>
<proteinExistence type="predicted"/>
<name>A0AAD7HRR0_9AGAR</name>
<organism evidence="2 3">
    <name type="scientific">Mycena metata</name>
    <dbReference type="NCBI Taxonomy" id="1033252"/>
    <lineage>
        <taxon>Eukaryota</taxon>
        <taxon>Fungi</taxon>
        <taxon>Dikarya</taxon>
        <taxon>Basidiomycota</taxon>
        <taxon>Agaricomycotina</taxon>
        <taxon>Agaricomycetes</taxon>
        <taxon>Agaricomycetidae</taxon>
        <taxon>Agaricales</taxon>
        <taxon>Marasmiineae</taxon>
        <taxon>Mycenaceae</taxon>
        <taxon>Mycena</taxon>
    </lineage>
</organism>
<comment type="caution">
    <text evidence="2">The sequence shown here is derived from an EMBL/GenBank/DDBJ whole genome shotgun (WGS) entry which is preliminary data.</text>
</comment>